<protein>
    <submittedName>
        <fullName evidence="1">Alkaline phosphatase family protein</fullName>
    </submittedName>
</protein>
<dbReference type="InterPro" id="IPR017850">
    <property type="entry name" value="Alkaline_phosphatase_core_sf"/>
</dbReference>
<proteinExistence type="predicted"/>
<dbReference type="AlphaFoldDB" id="A0A4P6ETD5"/>
<dbReference type="SUPFAM" id="SSF53649">
    <property type="entry name" value="Alkaline phosphatase-like"/>
    <property type="match status" value="1"/>
</dbReference>
<sequence>MTLSLPAATPGARSLTGVVPQLVAALSGASDWFAPARSAIVFTVDGLGAHNLAARLGHARFLAAHRTKKDVARTVFPSTTAAALTSLLTGADPGEHGIVGYRTRVPGTDAVVNQLKGWDDGSIDPDTWQRAEPLMSREAARGRPCFVVTRPEFGASGFTRATTRGARMHTAAGVGERAQLAADLAARHPGSLVYVYTPDLDGAGHKHGWQSEQWSTALEDVDAAVRELSRSLPNGVGAVVTADHGMVDVPRHRHVLLGEADPLLDGVRLIGGEPRMLHLYAEDGFAARVHTAWSAAESTRSWVLSRDEAIEAGLFGRVDAAVRPRIGDVVVAARGAVVYYDDRPADKAGQKMIGQHGSLSPEETTVPLIRLGAFA</sequence>
<dbReference type="OrthoDB" id="9779267at2"/>
<dbReference type="Pfam" id="PF01663">
    <property type="entry name" value="Phosphodiest"/>
    <property type="match status" value="1"/>
</dbReference>
<reference evidence="1 2" key="1">
    <citation type="submission" date="2019-01" db="EMBL/GenBank/DDBJ databases">
        <title>Genome sequencing of strain DFW100M-13.</title>
        <authorList>
            <person name="Heo J."/>
            <person name="Kim S.-J."/>
            <person name="Kim J.-S."/>
            <person name="Hong S.-B."/>
            <person name="Kwon S.-W."/>
        </authorList>
    </citation>
    <scope>NUCLEOTIDE SEQUENCE [LARGE SCALE GENOMIC DNA]</scope>
    <source>
        <strain evidence="1 2">DFW100M-13</strain>
    </source>
</reference>
<dbReference type="GO" id="GO:0016787">
    <property type="term" value="F:hydrolase activity"/>
    <property type="evidence" value="ECO:0007669"/>
    <property type="project" value="UniProtKB-ARBA"/>
</dbReference>
<name>A0A4P6ETD5_9MICO</name>
<accession>A0A4P6ETD5</accession>
<dbReference type="PANTHER" id="PTHR10151:SF120">
    <property type="entry name" value="BIS(5'-ADENOSYL)-TRIPHOSPHATASE"/>
    <property type="match status" value="1"/>
</dbReference>
<keyword evidence="2" id="KW-1185">Reference proteome</keyword>
<organism evidence="1 2">
    <name type="scientific">Microbacterium protaetiae</name>
    <dbReference type="NCBI Taxonomy" id="2509458"/>
    <lineage>
        <taxon>Bacteria</taxon>
        <taxon>Bacillati</taxon>
        <taxon>Actinomycetota</taxon>
        <taxon>Actinomycetes</taxon>
        <taxon>Micrococcales</taxon>
        <taxon>Microbacteriaceae</taxon>
        <taxon>Microbacterium</taxon>
    </lineage>
</organism>
<dbReference type="Gene3D" id="3.40.720.10">
    <property type="entry name" value="Alkaline Phosphatase, subunit A"/>
    <property type="match status" value="1"/>
</dbReference>
<dbReference type="InterPro" id="IPR002591">
    <property type="entry name" value="Phosphodiest/P_Trfase"/>
</dbReference>
<gene>
    <name evidence="1" type="ORF">ET475_15870</name>
</gene>
<dbReference type="EMBL" id="CP035494">
    <property type="protein sequence ID" value="QAY61308.1"/>
    <property type="molecule type" value="Genomic_DNA"/>
</dbReference>
<dbReference type="KEGG" id="mprt:ET475_15870"/>
<evidence type="ECO:0000313" key="2">
    <source>
        <dbReference type="Proteomes" id="UP000293995"/>
    </source>
</evidence>
<evidence type="ECO:0000313" key="1">
    <source>
        <dbReference type="EMBL" id="QAY61308.1"/>
    </source>
</evidence>
<dbReference type="PANTHER" id="PTHR10151">
    <property type="entry name" value="ECTONUCLEOTIDE PYROPHOSPHATASE/PHOSPHODIESTERASE"/>
    <property type="match status" value="1"/>
</dbReference>
<dbReference type="RefSeq" id="WP_129392487.1">
    <property type="nucleotide sequence ID" value="NZ_CP035494.1"/>
</dbReference>
<dbReference type="Proteomes" id="UP000293995">
    <property type="component" value="Chromosome"/>
</dbReference>